<dbReference type="Gene3D" id="3.30.1240.10">
    <property type="match status" value="1"/>
</dbReference>
<dbReference type="InterPro" id="IPR023214">
    <property type="entry name" value="HAD_sf"/>
</dbReference>
<evidence type="ECO:0000313" key="2">
    <source>
        <dbReference type="Proteomes" id="UP001466331"/>
    </source>
</evidence>
<keyword evidence="1" id="KW-0378">Hydrolase</keyword>
<gene>
    <name evidence="1" type="ORF">WKV44_06940</name>
</gene>
<dbReference type="InterPro" id="IPR006379">
    <property type="entry name" value="HAD-SF_hydro_IIB"/>
</dbReference>
<dbReference type="Proteomes" id="UP001466331">
    <property type="component" value="Unassembled WGS sequence"/>
</dbReference>
<reference evidence="1 2" key="1">
    <citation type="submission" date="2024-03" db="EMBL/GenBank/DDBJ databases">
        <title>Ignisphaera cupida sp. nov., a hyperthermophilic hydrolytic archaeon from a hot spring of Kamchatka, and proposal of Ignisphaeraceae fam. nov.</title>
        <authorList>
            <person name="Podosokorskaya O.A."/>
            <person name="Elcheninov A.G."/>
            <person name="Maltseva A.I."/>
            <person name="Zayulina K.S."/>
            <person name="Novikov A."/>
            <person name="Merkel A.Y."/>
        </authorList>
    </citation>
    <scope>NUCLEOTIDE SEQUENCE [LARGE SCALE GENOMIC DNA]</scope>
    <source>
        <strain evidence="1 2">38H-sp</strain>
    </source>
</reference>
<dbReference type="GO" id="GO:0016787">
    <property type="term" value="F:hydrolase activity"/>
    <property type="evidence" value="ECO:0007669"/>
    <property type="project" value="UniProtKB-KW"/>
</dbReference>
<dbReference type="SFLD" id="SFLDS00003">
    <property type="entry name" value="Haloacid_Dehalogenase"/>
    <property type="match status" value="1"/>
</dbReference>
<dbReference type="PANTHER" id="PTHR10000:SF8">
    <property type="entry name" value="HAD SUPERFAMILY HYDROLASE-LIKE, TYPE 3"/>
    <property type="match status" value="1"/>
</dbReference>
<dbReference type="InterPro" id="IPR036412">
    <property type="entry name" value="HAD-like_sf"/>
</dbReference>
<dbReference type="RefSeq" id="WP_420069728.1">
    <property type="nucleotide sequence ID" value="NZ_JBCHKQ010000003.1"/>
</dbReference>
<dbReference type="NCBIfam" id="TIGR01484">
    <property type="entry name" value="HAD-SF-IIB"/>
    <property type="match status" value="1"/>
</dbReference>
<proteinExistence type="predicted"/>
<dbReference type="EC" id="3.-.-.-" evidence="1"/>
<dbReference type="SFLD" id="SFLDG01140">
    <property type="entry name" value="C2.B:_Phosphomannomutase_and_P"/>
    <property type="match status" value="1"/>
</dbReference>
<evidence type="ECO:0000313" key="1">
    <source>
        <dbReference type="EMBL" id="MEM5948275.1"/>
    </source>
</evidence>
<comment type="caution">
    <text evidence="1">The sequence shown here is derived from an EMBL/GenBank/DDBJ whole genome shotgun (WGS) entry which is preliminary data.</text>
</comment>
<name>A0ABU9UC78_9SPIR</name>
<sequence>MSYKAILACDLDGTLIPEGGVISAEDLSLLRKLPSMGILPVIASGRPVSSVLSIVRNIWEDEELPAISFNGSVVIKSPLGKELFSARLDNKIAKKIVAFSLDNGLFPQVYDNNLFYVFYEDEKAEKYYRSVDVPYKIISYDDFTWDTPKILLHDEPDILKKYFPSLLELAGKEISAFFSKPIYIELVNPESGKGQALIKLAAIYGISSSMIWAMGDAENDVDMLLAARYGYAVANASESVKRQVSYITEKGVGQGALSEVVQHIISVIGQ</sequence>
<dbReference type="EMBL" id="JBCHKQ010000003">
    <property type="protein sequence ID" value="MEM5948275.1"/>
    <property type="molecule type" value="Genomic_DNA"/>
</dbReference>
<dbReference type="Pfam" id="PF08282">
    <property type="entry name" value="Hydrolase_3"/>
    <property type="match status" value="1"/>
</dbReference>
<dbReference type="Gene3D" id="3.40.50.1000">
    <property type="entry name" value="HAD superfamily/HAD-like"/>
    <property type="match status" value="1"/>
</dbReference>
<organism evidence="1 2">
    <name type="scientific">Rarispira pelagica</name>
    <dbReference type="NCBI Taxonomy" id="3141764"/>
    <lineage>
        <taxon>Bacteria</taxon>
        <taxon>Pseudomonadati</taxon>
        <taxon>Spirochaetota</taxon>
        <taxon>Spirochaetia</taxon>
        <taxon>Winmispirales</taxon>
        <taxon>Winmispiraceae</taxon>
        <taxon>Rarispira</taxon>
    </lineage>
</organism>
<keyword evidence="2" id="KW-1185">Reference proteome</keyword>
<protein>
    <submittedName>
        <fullName evidence="1">HAD family hydrolase</fullName>
        <ecNumber evidence="1">3.-.-.-</ecNumber>
    </submittedName>
</protein>
<dbReference type="SUPFAM" id="SSF56784">
    <property type="entry name" value="HAD-like"/>
    <property type="match status" value="1"/>
</dbReference>
<accession>A0ABU9UC78</accession>
<dbReference type="PANTHER" id="PTHR10000">
    <property type="entry name" value="PHOSPHOSERINE PHOSPHATASE"/>
    <property type="match status" value="1"/>
</dbReference>